<organism evidence="1 2">
    <name type="scientific">Diploscapter pachys</name>
    <dbReference type="NCBI Taxonomy" id="2018661"/>
    <lineage>
        <taxon>Eukaryota</taxon>
        <taxon>Metazoa</taxon>
        <taxon>Ecdysozoa</taxon>
        <taxon>Nematoda</taxon>
        <taxon>Chromadorea</taxon>
        <taxon>Rhabditida</taxon>
        <taxon>Rhabditina</taxon>
        <taxon>Rhabditomorpha</taxon>
        <taxon>Rhabditoidea</taxon>
        <taxon>Rhabditidae</taxon>
        <taxon>Diploscapter</taxon>
    </lineage>
</organism>
<dbReference type="AlphaFoldDB" id="A0A2A2K0S4"/>
<gene>
    <name evidence="1" type="ORF">WR25_05835</name>
</gene>
<comment type="caution">
    <text evidence="1">The sequence shown here is derived from an EMBL/GenBank/DDBJ whole genome shotgun (WGS) entry which is preliminary data.</text>
</comment>
<dbReference type="EMBL" id="LIAE01009914">
    <property type="protein sequence ID" value="PAV67504.1"/>
    <property type="molecule type" value="Genomic_DNA"/>
</dbReference>
<reference evidence="1 2" key="1">
    <citation type="journal article" date="2017" name="Curr. Biol.">
        <title>Genome architecture and evolution of a unichromosomal asexual nematode.</title>
        <authorList>
            <person name="Fradin H."/>
            <person name="Zegar C."/>
            <person name="Gutwein M."/>
            <person name="Lucas J."/>
            <person name="Kovtun M."/>
            <person name="Corcoran D."/>
            <person name="Baugh L.R."/>
            <person name="Kiontke K."/>
            <person name="Gunsalus K."/>
            <person name="Fitch D.H."/>
            <person name="Piano F."/>
        </authorList>
    </citation>
    <scope>NUCLEOTIDE SEQUENCE [LARGE SCALE GENOMIC DNA]</scope>
    <source>
        <strain evidence="1">PF1309</strain>
    </source>
</reference>
<accession>A0A2A2K0S4</accession>
<dbReference type="Proteomes" id="UP000218231">
    <property type="component" value="Unassembled WGS sequence"/>
</dbReference>
<proteinExistence type="predicted"/>
<sequence>MMAVQRSSVAILGVVLALAAVLGLVAVSGWHSAMVHDHGPVQVAMVDTHSDDDHDHAVMIDHDDQAPAKQADGDGPAHLLAHAAGHWVAFDGARAAPVAAIVAARVWSILTPSLPSGIDPSKLLRPPRG</sequence>
<name>A0A2A2K0S4_9BILA</name>
<evidence type="ECO:0000313" key="2">
    <source>
        <dbReference type="Proteomes" id="UP000218231"/>
    </source>
</evidence>
<keyword evidence="2" id="KW-1185">Reference proteome</keyword>
<protein>
    <submittedName>
        <fullName evidence="1">Uncharacterized protein</fullName>
    </submittedName>
</protein>
<evidence type="ECO:0000313" key="1">
    <source>
        <dbReference type="EMBL" id="PAV67504.1"/>
    </source>
</evidence>